<dbReference type="PANTHER" id="PTHR30627">
    <property type="entry name" value="PEPTIDOGLYCAN D,D-TRANSPEPTIDASE"/>
    <property type="match status" value="1"/>
</dbReference>
<dbReference type="AlphaFoldDB" id="A0A923SSD3"/>
<dbReference type="PANTHER" id="PTHR30627:SF6">
    <property type="entry name" value="BETA-LACTAMASE YBXI-RELATED"/>
    <property type="match status" value="1"/>
</dbReference>
<dbReference type="SUPFAM" id="SSF56519">
    <property type="entry name" value="Penicillin binding protein dimerisation domain"/>
    <property type="match status" value="1"/>
</dbReference>
<evidence type="ECO:0000259" key="8">
    <source>
        <dbReference type="Pfam" id="PF00905"/>
    </source>
</evidence>
<proteinExistence type="inferred from homology"/>
<evidence type="ECO:0000313" key="10">
    <source>
        <dbReference type="Proteomes" id="UP000644115"/>
    </source>
</evidence>
<name>A0A923SSD3_9FIRM</name>
<evidence type="ECO:0000256" key="4">
    <source>
        <dbReference type="ARBA" id="ARBA00022729"/>
    </source>
</evidence>
<dbReference type="Proteomes" id="UP000644115">
    <property type="component" value="Unassembled WGS sequence"/>
</dbReference>
<keyword evidence="7" id="KW-0472">Membrane</keyword>
<sequence>MEQMRRNLKRVVWILAVLILALVVRLFWIQILGSEDLKQAVCDQSLISLQGANTRGLIYDRNGLPMVADHKRYLYIIRKKDMDFQAAKLLASADAEETGSGGDYYVYSSRKYKKTIGKKLCEKYNAYILQASCRYQDHQTAANLIGYVNQGDSSGAAGLELMCDRQLSKSCRRLYAAADVKGNLLPGRGLIAESGKNGGRGEVRTTIDKKLQEEVETVMAGYEDDCAVVVIKKSSGDVLAMACTPAFNPNDISGHIARSQNELLNKATQGEYAPGSVFKIVVAAAALEAGIPADQKFCCTGSVTLGSLEVRCKTGGEEGHGTIGMQEAFAQSCNSYFIQLGQRTGENKICEMAKKMGLGKRALKKYPQQSTGHVMTDQECSGAGIGNLSIGQGQMLVTPLQIARMTAIVASDGVDHGAHILLSEKTGKRRILSKNTARQIRSMMCRVTEEGTAQNMGLVDPDGSAAAAVKTGTAQYGRQEDGNSYGWLTGFTPCKNPEYIVTVFAGGSDRTASDAGPLYRRIVKYLNSHYD</sequence>
<dbReference type="GO" id="GO:0008658">
    <property type="term" value="F:penicillin binding"/>
    <property type="evidence" value="ECO:0007669"/>
    <property type="project" value="InterPro"/>
</dbReference>
<evidence type="ECO:0000256" key="5">
    <source>
        <dbReference type="ARBA" id="ARBA00022801"/>
    </source>
</evidence>
<evidence type="ECO:0000256" key="2">
    <source>
        <dbReference type="ARBA" id="ARBA00007898"/>
    </source>
</evidence>
<keyword evidence="10" id="KW-1185">Reference proteome</keyword>
<comment type="caution">
    <text evidence="9">The sequence shown here is derived from an EMBL/GenBank/DDBJ whole genome shotgun (WGS) entry which is preliminary data.</text>
</comment>
<dbReference type="GO" id="GO:0008800">
    <property type="term" value="F:beta-lactamase activity"/>
    <property type="evidence" value="ECO:0007669"/>
    <property type="project" value="UniProtKB-EC"/>
</dbReference>
<dbReference type="GO" id="GO:0046677">
    <property type="term" value="P:response to antibiotic"/>
    <property type="evidence" value="ECO:0007669"/>
    <property type="project" value="UniProtKB-KW"/>
</dbReference>
<protein>
    <recommendedName>
        <fullName evidence="3">beta-lactamase</fullName>
        <ecNumber evidence="3">3.5.2.6</ecNumber>
    </recommendedName>
</protein>
<comment type="catalytic activity">
    <reaction evidence="1">
        <text>a beta-lactam + H2O = a substituted beta-amino acid</text>
        <dbReference type="Rhea" id="RHEA:20401"/>
        <dbReference type="ChEBI" id="CHEBI:15377"/>
        <dbReference type="ChEBI" id="CHEBI:35627"/>
        <dbReference type="ChEBI" id="CHEBI:140347"/>
        <dbReference type="EC" id="3.5.2.6"/>
    </reaction>
</comment>
<dbReference type="Gene3D" id="3.90.1310.10">
    <property type="entry name" value="Penicillin-binding protein 2a (Domain 2)"/>
    <property type="match status" value="1"/>
</dbReference>
<keyword evidence="7" id="KW-1133">Transmembrane helix</keyword>
<keyword evidence="7" id="KW-0812">Transmembrane</keyword>
<evidence type="ECO:0000313" key="9">
    <source>
        <dbReference type="EMBL" id="MBC6000220.1"/>
    </source>
</evidence>
<dbReference type="SUPFAM" id="SSF56601">
    <property type="entry name" value="beta-lactamase/transpeptidase-like"/>
    <property type="match status" value="1"/>
</dbReference>
<keyword evidence="4" id="KW-0732">Signal</keyword>
<dbReference type="InterPro" id="IPR050515">
    <property type="entry name" value="Beta-lactam/transpept"/>
</dbReference>
<gene>
    <name evidence="9" type="ORF">H8876_09435</name>
</gene>
<dbReference type="RefSeq" id="WP_249287536.1">
    <property type="nucleotide sequence ID" value="NZ_JACRWC010000111.1"/>
</dbReference>
<organism evidence="9 10">
    <name type="scientific">Lentihominibacter faecis</name>
    <dbReference type="NCBI Taxonomy" id="2764712"/>
    <lineage>
        <taxon>Bacteria</taxon>
        <taxon>Bacillati</taxon>
        <taxon>Bacillota</taxon>
        <taxon>Clostridia</taxon>
        <taxon>Peptostreptococcales</taxon>
        <taxon>Anaerovoracaceae</taxon>
        <taxon>Lentihominibacter</taxon>
    </lineage>
</organism>
<evidence type="ECO:0000256" key="1">
    <source>
        <dbReference type="ARBA" id="ARBA00001526"/>
    </source>
</evidence>
<dbReference type="EMBL" id="JACRWC010000111">
    <property type="protein sequence ID" value="MBC6000220.1"/>
    <property type="molecule type" value="Genomic_DNA"/>
</dbReference>
<dbReference type="InterPro" id="IPR001460">
    <property type="entry name" value="PCN-bd_Tpept"/>
</dbReference>
<dbReference type="GO" id="GO:0005886">
    <property type="term" value="C:plasma membrane"/>
    <property type="evidence" value="ECO:0007669"/>
    <property type="project" value="TreeGrafter"/>
</dbReference>
<dbReference type="GO" id="GO:0071555">
    <property type="term" value="P:cell wall organization"/>
    <property type="evidence" value="ECO:0007669"/>
    <property type="project" value="TreeGrafter"/>
</dbReference>
<keyword evidence="6" id="KW-0046">Antibiotic resistance</keyword>
<evidence type="ECO:0000256" key="6">
    <source>
        <dbReference type="ARBA" id="ARBA00023251"/>
    </source>
</evidence>
<feature type="domain" description="Penicillin-binding protein transpeptidase" evidence="8">
    <location>
        <begin position="227"/>
        <end position="523"/>
    </location>
</feature>
<dbReference type="InterPro" id="IPR012338">
    <property type="entry name" value="Beta-lactam/transpept-like"/>
</dbReference>
<evidence type="ECO:0000256" key="3">
    <source>
        <dbReference type="ARBA" id="ARBA00012865"/>
    </source>
</evidence>
<feature type="transmembrane region" description="Helical" evidence="7">
    <location>
        <begin position="12"/>
        <end position="33"/>
    </location>
</feature>
<evidence type="ECO:0000256" key="7">
    <source>
        <dbReference type="SAM" id="Phobius"/>
    </source>
</evidence>
<dbReference type="EC" id="3.5.2.6" evidence="3"/>
<dbReference type="Pfam" id="PF00905">
    <property type="entry name" value="Transpeptidase"/>
    <property type="match status" value="1"/>
</dbReference>
<accession>A0A923SSD3</accession>
<comment type="similarity">
    <text evidence="2">Belongs to the class-D beta-lactamase family.</text>
</comment>
<dbReference type="InterPro" id="IPR036138">
    <property type="entry name" value="PBP_dimer_sf"/>
</dbReference>
<reference evidence="9" key="1">
    <citation type="submission" date="2020-08" db="EMBL/GenBank/DDBJ databases">
        <authorList>
            <person name="Liu C."/>
            <person name="Sun Q."/>
        </authorList>
    </citation>
    <scope>NUCLEOTIDE SEQUENCE</scope>
    <source>
        <strain evidence="9">BX16</strain>
    </source>
</reference>
<dbReference type="Gene3D" id="3.40.710.10">
    <property type="entry name" value="DD-peptidase/beta-lactamase superfamily"/>
    <property type="match status" value="1"/>
</dbReference>
<keyword evidence="5" id="KW-0378">Hydrolase</keyword>